<keyword evidence="2" id="KW-0472">Membrane</keyword>
<evidence type="ECO:0000256" key="3">
    <source>
        <dbReference type="SAM" id="SignalP"/>
    </source>
</evidence>
<comment type="caution">
    <text evidence="4">The sequence shown here is derived from an EMBL/GenBank/DDBJ whole genome shotgun (WGS) entry which is preliminary data.</text>
</comment>
<dbReference type="RefSeq" id="WP_380617690.1">
    <property type="nucleotide sequence ID" value="NZ_JBHSDK010000002.1"/>
</dbReference>
<dbReference type="EMBL" id="JBHSDK010000002">
    <property type="protein sequence ID" value="MFC4333952.1"/>
    <property type="molecule type" value="Genomic_DNA"/>
</dbReference>
<feature type="region of interest" description="Disordered" evidence="1">
    <location>
        <begin position="105"/>
        <end position="148"/>
    </location>
</feature>
<evidence type="ECO:0008006" key="6">
    <source>
        <dbReference type="Google" id="ProtNLM"/>
    </source>
</evidence>
<reference evidence="5" key="1">
    <citation type="journal article" date="2019" name="Int. J. Syst. Evol. Microbiol.">
        <title>The Global Catalogue of Microorganisms (GCM) 10K type strain sequencing project: providing services to taxonomists for standard genome sequencing and annotation.</title>
        <authorList>
            <consortium name="The Broad Institute Genomics Platform"/>
            <consortium name="The Broad Institute Genome Sequencing Center for Infectious Disease"/>
            <person name="Wu L."/>
            <person name="Ma J."/>
        </authorList>
    </citation>
    <scope>NUCLEOTIDE SEQUENCE [LARGE SCALE GENOMIC DNA]</scope>
    <source>
        <strain evidence="5">IBRC-M 10908</strain>
    </source>
</reference>
<dbReference type="Proteomes" id="UP001595823">
    <property type="component" value="Unassembled WGS sequence"/>
</dbReference>
<evidence type="ECO:0000256" key="1">
    <source>
        <dbReference type="SAM" id="MobiDB-lite"/>
    </source>
</evidence>
<keyword evidence="2" id="KW-1133">Transmembrane helix</keyword>
<evidence type="ECO:0000313" key="5">
    <source>
        <dbReference type="Proteomes" id="UP001595823"/>
    </source>
</evidence>
<evidence type="ECO:0000313" key="4">
    <source>
        <dbReference type="EMBL" id="MFC4333952.1"/>
    </source>
</evidence>
<gene>
    <name evidence="4" type="ORF">ACFPET_01925</name>
</gene>
<accession>A0ABV8TTP1</accession>
<name>A0ABV8TTP1_9ACTN</name>
<feature type="transmembrane region" description="Helical" evidence="2">
    <location>
        <begin position="154"/>
        <end position="174"/>
    </location>
</feature>
<keyword evidence="2" id="KW-0812">Transmembrane</keyword>
<proteinExistence type="predicted"/>
<protein>
    <recommendedName>
        <fullName evidence="6">MYXO-CTERM domain-containing protein</fullName>
    </recommendedName>
</protein>
<sequence length="180" mass="18620">MVFQTALTAAALAVAAPLPAAAEEQACTGVTVVVDFPDGTTASGCADDPGNGLEALTQAGFTVTEVNGQAGMVCRIDERPETSCAATPSQDEYWSYWTAGEGDEDWTYAQAGPSQARPGPGSSQGWTFGDGETEPSRPPAAAPVGERSDEKADGYWWIAAPVLIVLVAAAAIVVRRRNAD</sequence>
<feature type="signal peptide" evidence="3">
    <location>
        <begin position="1"/>
        <end position="22"/>
    </location>
</feature>
<organism evidence="4 5">
    <name type="scientific">Salininema proteolyticum</name>
    <dbReference type="NCBI Taxonomy" id="1607685"/>
    <lineage>
        <taxon>Bacteria</taxon>
        <taxon>Bacillati</taxon>
        <taxon>Actinomycetota</taxon>
        <taxon>Actinomycetes</taxon>
        <taxon>Glycomycetales</taxon>
        <taxon>Glycomycetaceae</taxon>
        <taxon>Salininema</taxon>
    </lineage>
</organism>
<feature type="chain" id="PRO_5046516936" description="MYXO-CTERM domain-containing protein" evidence="3">
    <location>
        <begin position="23"/>
        <end position="180"/>
    </location>
</feature>
<keyword evidence="5" id="KW-1185">Reference proteome</keyword>
<keyword evidence="3" id="KW-0732">Signal</keyword>
<evidence type="ECO:0000256" key="2">
    <source>
        <dbReference type="SAM" id="Phobius"/>
    </source>
</evidence>